<dbReference type="KEGG" id="ajp:AMJAP_1306"/>
<evidence type="ECO:0000313" key="3">
    <source>
        <dbReference type="Proteomes" id="UP000595663"/>
    </source>
</evidence>
<keyword evidence="3" id="KW-1185">Reference proteome</keyword>
<keyword evidence="1" id="KW-0732">Signal</keyword>
<dbReference type="AlphaFoldDB" id="A0A7R6PD39"/>
<evidence type="ECO:0000313" key="2">
    <source>
        <dbReference type="EMBL" id="BBB25901.1"/>
    </source>
</evidence>
<dbReference type="InterPro" id="IPR050767">
    <property type="entry name" value="Sel1_AlgK"/>
</dbReference>
<feature type="signal peptide" evidence="1">
    <location>
        <begin position="1"/>
        <end position="23"/>
    </location>
</feature>
<sequence>MRKVPVSLLLTALLSVLAVNSFADSDSKLSDEFIDAQPRIQLYMAYAEFKMGNHQLAQQMWLSIGGSGRAEALFNLANMYAQGVGVKQNLKQAVSLYRESAEAGSRSSAYQLGIIYLNSSGFQNEERARYWLTVAALDGDNDAANLLAGLVNNDSSDPMSEVQALLINGETSLALDKLQTLAEARPANIRAITRLAWLYESGLAVERDLARAAELFMQAAEAGDAEAQYAISVMYQTGVGKPQNGQQALYWLERSAAQGFQTAMNKLTDKTAK</sequence>
<gene>
    <name evidence="2" type="ORF">AMJAP_1306</name>
</gene>
<proteinExistence type="predicted"/>
<feature type="chain" id="PRO_5032367898" evidence="1">
    <location>
        <begin position="24"/>
        <end position="273"/>
    </location>
</feature>
<dbReference type="OrthoDB" id="6687494at2"/>
<dbReference type="EMBL" id="AP014545">
    <property type="protein sequence ID" value="BBB25901.1"/>
    <property type="molecule type" value="Genomic_DNA"/>
</dbReference>
<evidence type="ECO:0000256" key="1">
    <source>
        <dbReference type="SAM" id="SignalP"/>
    </source>
</evidence>
<dbReference type="InterPro" id="IPR006597">
    <property type="entry name" value="Sel1-like"/>
</dbReference>
<dbReference type="Pfam" id="PF08238">
    <property type="entry name" value="Sel1"/>
    <property type="match status" value="4"/>
</dbReference>
<accession>A0A7R6PD39</accession>
<dbReference type="RefSeq" id="WP_019621500.1">
    <property type="nucleotide sequence ID" value="NZ_AP014545.1"/>
</dbReference>
<name>A0A7R6PD39_9GAMM</name>
<dbReference type="PANTHER" id="PTHR11102:SF160">
    <property type="entry name" value="ERAD-ASSOCIATED E3 UBIQUITIN-PROTEIN LIGASE COMPONENT HRD3"/>
    <property type="match status" value="1"/>
</dbReference>
<reference evidence="2 3" key="1">
    <citation type="journal article" date="2008" name="Int. J. Syst. Evol. Microbiol.">
        <title>Amphritea japonica sp. nov. and Amphritea balenae sp. nov., isolated from the sediment adjacent to sperm whale carcasses off Kagoshima, Japan.</title>
        <authorList>
            <person name="Miyazaki M."/>
            <person name="Nogi Y."/>
            <person name="Fujiwara Y."/>
            <person name="Kawato M."/>
            <person name="Nagahama T."/>
            <person name="Kubokawa K."/>
            <person name="Horikoshi K."/>
        </authorList>
    </citation>
    <scope>NUCLEOTIDE SEQUENCE [LARGE SCALE GENOMIC DNA]</scope>
    <source>
        <strain evidence="2 3">ATCC BAA-1530</strain>
    </source>
</reference>
<dbReference type="SUPFAM" id="SSF81901">
    <property type="entry name" value="HCP-like"/>
    <property type="match status" value="2"/>
</dbReference>
<organism evidence="2 3">
    <name type="scientific">Amphritea japonica ATCC BAA-1530</name>
    <dbReference type="NCBI Taxonomy" id="1278309"/>
    <lineage>
        <taxon>Bacteria</taxon>
        <taxon>Pseudomonadati</taxon>
        <taxon>Pseudomonadota</taxon>
        <taxon>Gammaproteobacteria</taxon>
        <taxon>Oceanospirillales</taxon>
        <taxon>Oceanospirillaceae</taxon>
        <taxon>Amphritea</taxon>
    </lineage>
</organism>
<dbReference type="Proteomes" id="UP000595663">
    <property type="component" value="Chromosome"/>
</dbReference>
<dbReference type="Gene3D" id="1.25.40.10">
    <property type="entry name" value="Tetratricopeptide repeat domain"/>
    <property type="match status" value="2"/>
</dbReference>
<dbReference type="InterPro" id="IPR011990">
    <property type="entry name" value="TPR-like_helical_dom_sf"/>
</dbReference>
<dbReference type="SMART" id="SM00671">
    <property type="entry name" value="SEL1"/>
    <property type="match status" value="4"/>
</dbReference>
<dbReference type="PANTHER" id="PTHR11102">
    <property type="entry name" value="SEL-1-LIKE PROTEIN"/>
    <property type="match status" value="1"/>
</dbReference>
<protein>
    <submittedName>
        <fullName evidence="2">Sel1 domain protein</fullName>
    </submittedName>
</protein>